<dbReference type="EMBL" id="LXFE01000262">
    <property type="protein sequence ID" value="OLL25972.1"/>
    <property type="molecule type" value="Genomic_DNA"/>
</dbReference>
<evidence type="ECO:0000256" key="1">
    <source>
        <dbReference type="SAM" id="MobiDB-lite"/>
    </source>
</evidence>
<evidence type="ECO:0000313" key="2">
    <source>
        <dbReference type="EMBL" id="OLL25972.1"/>
    </source>
</evidence>
<dbReference type="OrthoDB" id="20105at2759"/>
<feature type="region of interest" description="Disordered" evidence="1">
    <location>
        <begin position="149"/>
        <end position="314"/>
    </location>
</feature>
<feature type="compositionally biased region" description="Pro residues" evidence="1">
    <location>
        <begin position="192"/>
        <end position="201"/>
    </location>
</feature>
<evidence type="ECO:0000313" key="3">
    <source>
        <dbReference type="Proteomes" id="UP000186594"/>
    </source>
</evidence>
<gene>
    <name evidence="2" type="ORF">NEOLI_003217</name>
</gene>
<sequence>MGDDTNRLRLPPLLQCLDKRSVMLTQQNDREFHPRATVNLPPPSALAANYTVDREREMSLRDILERWKGSDETLRAIVQCRIEEEKTRQEHLKLEMRKSDVDFIKELIRGGVDPKSIPGLLCSIPARGSVDPIEKSVIGLGIPPAYPPSSYHTQSNIQHLPDTPTGRSLPRLNTSNLVAPSQQQHANSAPPTVLPNSPPPNLYFHHWRPPLQNGNSTSAIPPNAIPASPTTFRFYQAPSGSPSHSPKPKKKSPGPGPARRLSQHARRRSEAALSPYSRIPDRESVMRSLRDKTTTVEDLEPHNSVTTQSIPAGR</sequence>
<protein>
    <submittedName>
        <fullName evidence="2">Uncharacterized protein</fullName>
    </submittedName>
</protein>
<name>A0A1U7LTV0_NEOID</name>
<feature type="compositionally biased region" description="Polar residues" evidence="1">
    <location>
        <begin position="303"/>
        <end position="314"/>
    </location>
</feature>
<dbReference type="OMA" id="HPRATVN"/>
<dbReference type="STRING" id="1198029.A0A1U7LTV0"/>
<feature type="compositionally biased region" description="Polar residues" evidence="1">
    <location>
        <begin position="171"/>
        <end position="189"/>
    </location>
</feature>
<organism evidence="2 3">
    <name type="scientific">Neolecta irregularis (strain DAH-3)</name>
    <dbReference type="NCBI Taxonomy" id="1198029"/>
    <lineage>
        <taxon>Eukaryota</taxon>
        <taxon>Fungi</taxon>
        <taxon>Dikarya</taxon>
        <taxon>Ascomycota</taxon>
        <taxon>Taphrinomycotina</taxon>
        <taxon>Neolectales</taxon>
        <taxon>Neolectaceae</taxon>
        <taxon>Neolecta</taxon>
    </lineage>
</organism>
<feature type="compositionally biased region" description="Low complexity" evidence="1">
    <location>
        <begin position="216"/>
        <end position="231"/>
    </location>
</feature>
<keyword evidence="3" id="KW-1185">Reference proteome</keyword>
<proteinExistence type="predicted"/>
<dbReference type="Proteomes" id="UP000186594">
    <property type="component" value="Unassembled WGS sequence"/>
</dbReference>
<comment type="caution">
    <text evidence="2">The sequence shown here is derived from an EMBL/GenBank/DDBJ whole genome shotgun (WGS) entry which is preliminary data.</text>
</comment>
<accession>A0A1U7LTV0</accession>
<reference evidence="2 3" key="1">
    <citation type="submission" date="2016-04" db="EMBL/GenBank/DDBJ databases">
        <title>Evolutionary innovation and constraint leading to complex multicellularity in the Ascomycota.</title>
        <authorList>
            <person name="Cisse O."/>
            <person name="Nguyen A."/>
            <person name="Hewitt D.A."/>
            <person name="Jedd G."/>
            <person name="Stajich J.E."/>
        </authorList>
    </citation>
    <scope>NUCLEOTIDE SEQUENCE [LARGE SCALE GENOMIC DNA]</scope>
    <source>
        <strain evidence="2 3">DAH-3</strain>
    </source>
</reference>
<feature type="compositionally biased region" description="Basic and acidic residues" evidence="1">
    <location>
        <begin position="279"/>
        <end position="301"/>
    </location>
</feature>
<dbReference type="AlphaFoldDB" id="A0A1U7LTV0"/>